<evidence type="ECO:0000256" key="2">
    <source>
        <dbReference type="ARBA" id="ARBA00022741"/>
    </source>
</evidence>
<dbReference type="InterPro" id="IPR027417">
    <property type="entry name" value="P-loop_NTPase"/>
</dbReference>
<organism evidence="7 8">
    <name type="scientific">Marinobacterium aestuariivivens</name>
    <dbReference type="NCBI Taxonomy" id="1698799"/>
    <lineage>
        <taxon>Bacteria</taxon>
        <taxon>Pseudomonadati</taxon>
        <taxon>Pseudomonadota</taxon>
        <taxon>Gammaproteobacteria</taxon>
        <taxon>Oceanospirillales</taxon>
        <taxon>Oceanospirillaceae</taxon>
        <taxon>Marinobacterium</taxon>
    </lineage>
</organism>
<evidence type="ECO:0000313" key="7">
    <source>
        <dbReference type="EMBL" id="MFC6670835.1"/>
    </source>
</evidence>
<keyword evidence="4" id="KW-0175">Coiled coil</keyword>
<evidence type="ECO:0000259" key="6">
    <source>
        <dbReference type="PROSITE" id="PS50893"/>
    </source>
</evidence>
<keyword evidence="8" id="KW-1185">Reference proteome</keyword>
<dbReference type="InterPro" id="IPR003439">
    <property type="entry name" value="ABC_transporter-like_ATP-bd"/>
</dbReference>
<dbReference type="SUPFAM" id="SSF52540">
    <property type="entry name" value="P-loop containing nucleoside triphosphate hydrolases"/>
    <property type="match status" value="2"/>
</dbReference>
<dbReference type="InterPro" id="IPR017871">
    <property type="entry name" value="ABC_transporter-like_CS"/>
</dbReference>
<keyword evidence="3 7" id="KW-0067">ATP-binding</keyword>
<dbReference type="PANTHER" id="PTHR19211:SF14">
    <property type="entry name" value="ATP-BINDING CASSETTE SUB-FAMILY F MEMBER 1"/>
    <property type="match status" value="1"/>
</dbReference>
<evidence type="ECO:0000256" key="1">
    <source>
        <dbReference type="ARBA" id="ARBA00022737"/>
    </source>
</evidence>
<dbReference type="Pfam" id="PF12848">
    <property type="entry name" value="ABC_tran_Xtn"/>
    <property type="match status" value="1"/>
</dbReference>
<proteinExistence type="predicted"/>
<feature type="domain" description="ABC transporter" evidence="6">
    <location>
        <begin position="2"/>
        <end position="246"/>
    </location>
</feature>
<sequence length="640" mass="71356">MIQILELSLHRGVQRLLHQASLTLHSGWKVGIIGANGVGKSSLFKLILGELQADAGELQLAGNQTIAHMAQEVTAVDRRVLDYVLDGDAQLREIQQQIEAAERDHQHHRLGELHAELDAIGGYSAEARAHQLLNGLGFLAGDAGRQVGELSGGWRIRLNLARALMCRSDVLLLDEPTNHLDLDATIWLEQWLRQYPGTLLLISHDRDFLDNVVGHIVHMQHEQLDLYKGNYSAFERTRAERLAQQDVQYQKQQQRVAEIENFVRRFRAKATKAKQAQSRLKELERMELIAPAHVDSPFSFGFRPADKVSNPLLTLHKADCGYSGKAILQQVSLSLAPGARIGLLGPNGAGKSTLIKTLVGDLAPLAGEKRGGEHLQVGYFAQHQLEALDLEASPLLHIKRLDGKASEQQIRDFLGSFGFNGDDALEPVKRFSGGEKARVALALIAWQRPNLLLMDEPTNHLDLEVRHALTLALQSFEGALILVSHDRHLLRNTVDDLLLVAHGRVEPFSGDLEDYQSWLAEQRRQASPEPRADDNRGNSAADRKAQKRQEAENRAKLRPLRQAIEKLEQQLERVSTELTGVEELLADAGLYQDANKDRLKTLLGQQGELKLRAEQIEGEWLERQEALEALEQQLSSAGEP</sequence>
<feature type="domain" description="ABC transporter" evidence="6">
    <location>
        <begin position="310"/>
        <end position="527"/>
    </location>
</feature>
<dbReference type="PROSITE" id="PS00211">
    <property type="entry name" value="ABC_TRANSPORTER_1"/>
    <property type="match status" value="1"/>
</dbReference>
<dbReference type="CDD" id="cd03221">
    <property type="entry name" value="ABCF_EF-3"/>
    <property type="match status" value="2"/>
</dbReference>
<dbReference type="PROSITE" id="PS50893">
    <property type="entry name" value="ABC_TRANSPORTER_2"/>
    <property type="match status" value="2"/>
</dbReference>
<evidence type="ECO:0000256" key="4">
    <source>
        <dbReference type="SAM" id="Coils"/>
    </source>
</evidence>
<feature type="coiled-coil region" evidence="4">
    <location>
        <begin position="84"/>
        <end position="111"/>
    </location>
</feature>
<feature type="compositionally biased region" description="Basic and acidic residues" evidence="5">
    <location>
        <begin position="521"/>
        <end position="555"/>
    </location>
</feature>
<protein>
    <submittedName>
        <fullName evidence="7">ATP-binding cassette domain-containing protein</fullName>
    </submittedName>
</protein>
<name>A0ABW2A044_9GAMM</name>
<dbReference type="InterPro" id="IPR050611">
    <property type="entry name" value="ABCF"/>
</dbReference>
<reference evidence="8" key="1">
    <citation type="journal article" date="2019" name="Int. J. Syst. Evol. Microbiol.">
        <title>The Global Catalogue of Microorganisms (GCM) 10K type strain sequencing project: providing services to taxonomists for standard genome sequencing and annotation.</title>
        <authorList>
            <consortium name="The Broad Institute Genomics Platform"/>
            <consortium name="The Broad Institute Genome Sequencing Center for Infectious Disease"/>
            <person name="Wu L."/>
            <person name="Ma J."/>
        </authorList>
    </citation>
    <scope>NUCLEOTIDE SEQUENCE [LARGE SCALE GENOMIC DNA]</scope>
    <source>
        <strain evidence="8">NBRC 111756</strain>
    </source>
</reference>
<keyword evidence="2" id="KW-0547">Nucleotide-binding</keyword>
<dbReference type="Pfam" id="PF00005">
    <property type="entry name" value="ABC_tran"/>
    <property type="match status" value="2"/>
</dbReference>
<keyword evidence="1" id="KW-0677">Repeat</keyword>
<dbReference type="Gene3D" id="3.40.50.300">
    <property type="entry name" value="P-loop containing nucleotide triphosphate hydrolases"/>
    <property type="match status" value="2"/>
</dbReference>
<dbReference type="InterPro" id="IPR032781">
    <property type="entry name" value="ABC_tran_Xtn"/>
</dbReference>
<dbReference type="RefSeq" id="WP_379909340.1">
    <property type="nucleotide sequence ID" value="NZ_JBHSWE010000001.1"/>
</dbReference>
<dbReference type="Proteomes" id="UP001596422">
    <property type="component" value="Unassembled WGS sequence"/>
</dbReference>
<dbReference type="EMBL" id="JBHSWE010000001">
    <property type="protein sequence ID" value="MFC6670835.1"/>
    <property type="molecule type" value="Genomic_DNA"/>
</dbReference>
<accession>A0ABW2A044</accession>
<dbReference type="GO" id="GO:0005524">
    <property type="term" value="F:ATP binding"/>
    <property type="evidence" value="ECO:0007669"/>
    <property type="project" value="UniProtKB-KW"/>
</dbReference>
<dbReference type="SMART" id="SM00382">
    <property type="entry name" value="AAA"/>
    <property type="match status" value="2"/>
</dbReference>
<comment type="caution">
    <text evidence="7">The sequence shown here is derived from an EMBL/GenBank/DDBJ whole genome shotgun (WGS) entry which is preliminary data.</text>
</comment>
<dbReference type="PANTHER" id="PTHR19211">
    <property type="entry name" value="ATP-BINDING TRANSPORT PROTEIN-RELATED"/>
    <property type="match status" value="1"/>
</dbReference>
<dbReference type="InterPro" id="IPR003593">
    <property type="entry name" value="AAA+_ATPase"/>
</dbReference>
<feature type="region of interest" description="Disordered" evidence="5">
    <location>
        <begin position="521"/>
        <end position="557"/>
    </location>
</feature>
<gene>
    <name evidence="7" type="ORF">ACFQDL_12730</name>
</gene>
<evidence type="ECO:0000256" key="3">
    <source>
        <dbReference type="ARBA" id="ARBA00022840"/>
    </source>
</evidence>
<feature type="coiled-coil region" evidence="4">
    <location>
        <begin position="557"/>
        <end position="584"/>
    </location>
</feature>
<evidence type="ECO:0000313" key="8">
    <source>
        <dbReference type="Proteomes" id="UP001596422"/>
    </source>
</evidence>
<evidence type="ECO:0000256" key="5">
    <source>
        <dbReference type="SAM" id="MobiDB-lite"/>
    </source>
</evidence>